<accession>A0AAV9LLT0</accession>
<name>A0AAV9LLT0_9SOLN</name>
<proteinExistence type="predicted"/>
<dbReference type="InterPro" id="IPR036291">
    <property type="entry name" value="NAD(P)-bd_dom_sf"/>
</dbReference>
<dbReference type="SUPFAM" id="SSF51735">
    <property type="entry name" value="NAD(P)-binding Rossmann-fold domains"/>
    <property type="match status" value="1"/>
</dbReference>
<gene>
    <name evidence="1" type="ORF">R3W88_028139</name>
</gene>
<protein>
    <submittedName>
        <fullName evidence="1">Uncharacterized protein</fullName>
    </submittedName>
</protein>
<reference evidence="1 2" key="1">
    <citation type="submission" date="2023-10" db="EMBL/GenBank/DDBJ databases">
        <title>Genome-Wide Identification Analysis in wild type Solanum Pinnatisectum Reveals Some Genes Defensing Phytophthora Infestans.</title>
        <authorList>
            <person name="Sun C."/>
        </authorList>
    </citation>
    <scope>NUCLEOTIDE SEQUENCE [LARGE SCALE GENOMIC DNA]</scope>
    <source>
        <strain evidence="1">LQN</strain>
        <tissue evidence="1">Leaf</tissue>
    </source>
</reference>
<evidence type="ECO:0000313" key="1">
    <source>
        <dbReference type="EMBL" id="KAK4725360.1"/>
    </source>
</evidence>
<dbReference type="Gene3D" id="3.40.50.720">
    <property type="entry name" value="NAD(P)-binding Rossmann-like Domain"/>
    <property type="match status" value="1"/>
</dbReference>
<dbReference type="EMBL" id="JAWPEI010000006">
    <property type="protein sequence ID" value="KAK4725360.1"/>
    <property type="molecule type" value="Genomic_DNA"/>
</dbReference>
<evidence type="ECO:0000313" key="2">
    <source>
        <dbReference type="Proteomes" id="UP001311915"/>
    </source>
</evidence>
<comment type="caution">
    <text evidence="1">The sequence shown here is derived from an EMBL/GenBank/DDBJ whole genome shotgun (WGS) entry which is preliminary data.</text>
</comment>
<dbReference type="Proteomes" id="UP001311915">
    <property type="component" value="Unassembled WGS sequence"/>
</dbReference>
<organism evidence="1 2">
    <name type="scientific">Solanum pinnatisectum</name>
    <name type="common">tansyleaf nightshade</name>
    <dbReference type="NCBI Taxonomy" id="50273"/>
    <lineage>
        <taxon>Eukaryota</taxon>
        <taxon>Viridiplantae</taxon>
        <taxon>Streptophyta</taxon>
        <taxon>Embryophyta</taxon>
        <taxon>Tracheophyta</taxon>
        <taxon>Spermatophyta</taxon>
        <taxon>Magnoliopsida</taxon>
        <taxon>eudicotyledons</taxon>
        <taxon>Gunneridae</taxon>
        <taxon>Pentapetalae</taxon>
        <taxon>asterids</taxon>
        <taxon>lamiids</taxon>
        <taxon>Solanales</taxon>
        <taxon>Solanaceae</taxon>
        <taxon>Solanoideae</taxon>
        <taxon>Solaneae</taxon>
        <taxon>Solanum</taxon>
    </lineage>
</organism>
<sequence>MLYELIGTCIAMLLEGASFLKKLPNAFQKLKIFTTNHEDHESFYLAIEGCNGVIIGNWTNIEYDSGFISFVHVDDVALAHIFLLECLKVKGSCLKVVTKAFKFPRLSSKKLLDVGFKYKYDLGDMYDVAIASCKQVGCL</sequence>
<keyword evidence="2" id="KW-1185">Reference proteome</keyword>
<dbReference type="AlphaFoldDB" id="A0AAV9LLT0"/>